<name>A0ACC0RST9_POPTR</name>
<dbReference type="Proteomes" id="UP000006729">
    <property type="component" value="Chromosome 16"/>
</dbReference>
<dbReference type="EMBL" id="CM009305">
    <property type="protein sequence ID" value="KAI9380341.1"/>
    <property type="molecule type" value="Genomic_DNA"/>
</dbReference>
<sequence length="78" mass="8585">MCSPISWAHRDGKQGAHLIDWDLQVTLSKSSGRLGYHTSSAPRGASSTWKGIIKGLDMLKEGYCWRDGDGIDEHISLV</sequence>
<keyword evidence="2" id="KW-1185">Reference proteome</keyword>
<accession>A0ACC0RST9</accession>
<protein>
    <submittedName>
        <fullName evidence="1">Uncharacterized protein</fullName>
    </submittedName>
</protein>
<evidence type="ECO:0000313" key="2">
    <source>
        <dbReference type="Proteomes" id="UP000006729"/>
    </source>
</evidence>
<evidence type="ECO:0000313" key="1">
    <source>
        <dbReference type="EMBL" id="KAI9380341.1"/>
    </source>
</evidence>
<organism evidence="1 2">
    <name type="scientific">Populus trichocarpa</name>
    <name type="common">Western balsam poplar</name>
    <name type="synonym">Populus balsamifera subsp. trichocarpa</name>
    <dbReference type="NCBI Taxonomy" id="3694"/>
    <lineage>
        <taxon>Eukaryota</taxon>
        <taxon>Viridiplantae</taxon>
        <taxon>Streptophyta</taxon>
        <taxon>Embryophyta</taxon>
        <taxon>Tracheophyta</taxon>
        <taxon>Spermatophyta</taxon>
        <taxon>Magnoliopsida</taxon>
        <taxon>eudicotyledons</taxon>
        <taxon>Gunneridae</taxon>
        <taxon>Pentapetalae</taxon>
        <taxon>rosids</taxon>
        <taxon>fabids</taxon>
        <taxon>Malpighiales</taxon>
        <taxon>Salicaceae</taxon>
        <taxon>Saliceae</taxon>
        <taxon>Populus</taxon>
    </lineage>
</organism>
<gene>
    <name evidence="1" type="ORF">POPTR_016G068650v4</name>
</gene>
<comment type="caution">
    <text evidence="1">The sequence shown here is derived from an EMBL/GenBank/DDBJ whole genome shotgun (WGS) entry which is preliminary data.</text>
</comment>
<proteinExistence type="predicted"/>
<reference evidence="1 2" key="1">
    <citation type="journal article" date="2006" name="Science">
        <title>The genome of black cottonwood, Populus trichocarpa (Torr. &amp; Gray).</title>
        <authorList>
            <person name="Tuskan G.A."/>
            <person name="Difazio S."/>
            <person name="Jansson S."/>
            <person name="Bohlmann J."/>
            <person name="Grigoriev I."/>
            <person name="Hellsten U."/>
            <person name="Putnam N."/>
            <person name="Ralph S."/>
            <person name="Rombauts S."/>
            <person name="Salamov A."/>
            <person name="Schein J."/>
            <person name="Sterck L."/>
            <person name="Aerts A."/>
            <person name="Bhalerao R.R."/>
            <person name="Bhalerao R.P."/>
            <person name="Blaudez D."/>
            <person name="Boerjan W."/>
            <person name="Brun A."/>
            <person name="Brunner A."/>
            <person name="Busov V."/>
            <person name="Campbell M."/>
            <person name="Carlson J."/>
            <person name="Chalot M."/>
            <person name="Chapman J."/>
            <person name="Chen G.L."/>
            <person name="Cooper D."/>
            <person name="Coutinho P.M."/>
            <person name="Couturier J."/>
            <person name="Covert S."/>
            <person name="Cronk Q."/>
            <person name="Cunningham R."/>
            <person name="Davis J."/>
            <person name="Degroeve S."/>
            <person name="Dejardin A."/>
            <person name="Depamphilis C."/>
            <person name="Detter J."/>
            <person name="Dirks B."/>
            <person name="Dubchak I."/>
            <person name="Duplessis S."/>
            <person name="Ehlting J."/>
            <person name="Ellis B."/>
            <person name="Gendler K."/>
            <person name="Goodstein D."/>
            <person name="Gribskov M."/>
            <person name="Grimwood J."/>
            <person name="Groover A."/>
            <person name="Gunter L."/>
            <person name="Hamberger B."/>
            <person name="Heinze B."/>
            <person name="Helariutta Y."/>
            <person name="Henrissat B."/>
            <person name="Holligan D."/>
            <person name="Holt R."/>
            <person name="Huang W."/>
            <person name="Islam-Faridi N."/>
            <person name="Jones S."/>
            <person name="Jones-Rhoades M."/>
            <person name="Jorgensen R."/>
            <person name="Joshi C."/>
            <person name="Kangasjarvi J."/>
            <person name="Karlsson J."/>
            <person name="Kelleher C."/>
            <person name="Kirkpatrick R."/>
            <person name="Kirst M."/>
            <person name="Kohler A."/>
            <person name="Kalluri U."/>
            <person name="Larimer F."/>
            <person name="Leebens-Mack J."/>
            <person name="Leple J.C."/>
            <person name="Locascio P."/>
            <person name="Lou Y."/>
            <person name="Lucas S."/>
            <person name="Martin F."/>
            <person name="Montanini B."/>
            <person name="Napoli C."/>
            <person name="Nelson D.R."/>
            <person name="Nelson C."/>
            <person name="Nieminen K."/>
            <person name="Nilsson O."/>
            <person name="Pereda V."/>
            <person name="Peter G."/>
            <person name="Philippe R."/>
            <person name="Pilate G."/>
            <person name="Poliakov A."/>
            <person name="Razumovskaya J."/>
            <person name="Richardson P."/>
            <person name="Rinaldi C."/>
            <person name="Ritland K."/>
            <person name="Rouze P."/>
            <person name="Ryaboy D."/>
            <person name="Schmutz J."/>
            <person name="Schrader J."/>
            <person name="Segerman B."/>
            <person name="Shin H."/>
            <person name="Siddiqui A."/>
            <person name="Sterky F."/>
            <person name="Terry A."/>
            <person name="Tsai C.J."/>
            <person name="Uberbacher E."/>
            <person name="Unneberg P."/>
            <person name="Vahala J."/>
            <person name="Wall K."/>
            <person name="Wessler S."/>
            <person name="Yang G."/>
            <person name="Yin T."/>
            <person name="Douglas C."/>
            <person name="Marra M."/>
            <person name="Sandberg G."/>
            <person name="Van de Peer Y."/>
            <person name="Rokhsar D."/>
        </authorList>
    </citation>
    <scope>NUCLEOTIDE SEQUENCE [LARGE SCALE GENOMIC DNA]</scope>
    <source>
        <strain evidence="2">cv. Nisqually</strain>
    </source>
</reference>